<feature type="region of interest" description="Disordered" evidence="6">
    <location>
        <begin position="1"/>
        <end position="51"/>
    </location>
</feature>
<dbReference type="Pfam" id="PF04046">
    <property type="entry name" value="PSP"/>
    <property type="match status" value="1"/>
</dbReference>
<feature type="compositionally biased region" description="Basic residues" evidence="6">
    <location>
        <begin position="336"/>
        <end position="346"/>
    </location>
</feature>
<evidence type="ECO:0000256" key="5">
    <source>
        <dbReference type="ARBA" id="ARBA00023242"/>
    </source>
</evidence>
<keyword evidence="5" id="KW-0539">Nucleus</keyword>
<dbReference type="PANTHER" id="PTHR13316">
    <property type="entry name" value="ZINC FINGER, CCHC DOMAIN CONTAINING 8"/>
    <property type="match status" value="1"/>
</dbReference>
<dbReference type="GO" id="GO:0071013">
    <property type="term" value="C:catalytic step 2 spliceosome"/>
    <property type="evidence" value="ECO:0007669"/>
    <property type="project" value="TreeGrafter"/>
</dbReference>
<keyword evidence="4" id="KW-0862">Zinc</keyword>
<evidence type="ECO:0000256" key="6">
    <source>
        <dbReference type="SAM" id="MobiDB-lite"/>
    </source>
</evidence>
<keyword evidence="2" id="KW-0479">Metal-binding</keyword>
<evidence type="ECO:0000259" key="7">
    <source>
        <dbReference type="SMART" id="SM00581"/>
    </source>
</evidence>
<feature type="compositionally biased region" description="Acidic residues" evidence="6">
    <location>
        <begin position="14"/>
        <end position="24"/>
    </location>
</feature>
<evidence type="ECO:0000256" key="4">
    <source>
        <dbReference type="ARBA" id="ARBA00022833"/>
    </source>
</evidence>
<sequence>MKRGAPSNEQVVDLTDENNGEENGDSTSSSKKRRKISPSREKLVRETPASDAITMDDKDLFVLDHNTDDVIIDEPPANTQRSSLDDGELFDETMEPDEDVTNKELGKTEAMIENLRAWTRNLSMSMGLLTDVDHVPKPESSQSKSTRQKRSCFNCGGDHSLQQCSEPKNFQRIRENQQAFRDKFQNNQRPDVGRYHDKSDEKFRPGKLSPALREALNLGPDDIPDWIYKMRRVGFINGYPPAYLKRAIVKDDSEGLLNFHTDDARLEMNGNGSEAGRESPPPLLDAKKIIFYMGFNNTYPRLRDREREKFRIPPFDEYCRFLQDKVNADHEEKQKEKRKQNKKKEKQTKFENDEDEVQILNPPPPPPEIITLDTEDPASPDHVAEEEDGEESSLNPISIPLEMEDGPSKIIAKGLPTFTHVGTPVLTRHHQDGSIITDGIQPFVYLDEEESNPHKGHFNKIRNIIKELRK</sequence>
<dbReference type="STRING" id="2018661.A0A2A2KCU6"/>
<dbReference type="PANTHER" id="PTHR13316:SF0">
    <property type="entry name" value="ZINC FINGER CCHC DOMAIN-CONTAINING PROTEIN 8"/>
    <property type="match status" value="1"/>
</dbReference>
<keyword evidence="9" id="KW-1185">Reference proteome</keyword>
<dbReference type="EMBL" id="LIAE01008913">
    <property type="protein sequence ID" value="PAV71826.1"/>
    <property type="molecule type" value="Genomic_DNA"/>
</dbReference>
<dbReference type="GO" id="GO:0008270">
    <property type="term" value="F:zinc ion binding"/>
    <property type="evidence" value="ECO:0007669"/>
    <property type="project" value="UniProtKB-KW"/>
</dbReference>
<keyword evidence="3" id="KW-0863">Zinc-finger</keyword>
<dbReference type="SMART" id="SM00581">
    <property type="entry name" value="PSP"/>
    <property type="match status" value="1"/>
</dbReference>
<comment type="caution">
    <text evidence="8">The sequence shown here is derived from an EMBL/GenBank/DDBJ whole genome shotgun (WGS) entry which is preliminary data.</text>
</comment>
<name>A0A2A2KCU6_9BILA</name>
<evidence type="ECO:0000313" key="8">
    <source>
        <dbReference type="EMBL" id="PAV71826.1"/>
    </source>
</evidence>
<organism evidence="8 9">
    <name type="scientific">Diploscapter pachys</name>
    <dbReference type="NCBI Taxonomy" id="2018661"/>
    <lineage>
        <taxon>Eukaryota</taxon>
        <taxon>Metazoa</taxon>
        <taxon>Ecdysozoa</taxon>
        <taxon>Nematoda</taxon>
        <taxon>Chromadorea</taxon>
        <taxon>Rhabditida</taxon>
        <taxon>Rhabditina</taxon>
        <taxon>Rhabditomorpha</taxon>
        <taxon>Rhabditoidea</taxon>
        <taxon>Rhabditidae</taxon>
        <taxon>Diploscapter</taxon>
    </lineage>
</organism>
<evidence type="ECO:0000313" key="9">
    <source>
        <dbReference type="Proteomes" id="UP000218231"/>
    </source>
</evidence>
<comment type="subcellular location">
    <subcellularLocation>
        <location evidence="1">Nucleus</location>
    </subcellularLocation>
</comment>
<feature type="region of interest" description="Disordered" evidence="6">
    <location>
        <begin position="329"/>
        <end position="397"/>
    </location>
</feature>
<protein>
    <recommendedName>
        <fullName evidence="7">PSP proline-rich domain-containing protein</fullName>
    </recommendedName>
</protein>
<gene>
    <name evidence="8" type="ORF">WR25_26451</name>
</gene>
<feature type="region of interest" description="Disordered" evidence="6">
    <location>
        <begin position="180"/>
        <end position="207"/>
    </location>
</feature>
<dbReference type="InterPro" id="IPR006568">
    <property type="entry name" value="PSP_pro-rich"/>
</dbReference>
<feature type="compositionally biased region" description="Acidic residues" evidence="6">
    <location>
        <begin position="373"/>
        <end position="391"/>
    </location>
</feature>
<evidence type="ECO:0000256" key="2">
    <source>
        <dbReference type="ARBA" id="ARBA00022723"/>
    </source>
</evidence>
<proteinExistence type="predicted"/>
<evidence type="ECO:0000256" key="3">
    <source>
        <dbReference type="ARBA" id="ARBA00022771"/>
    </source>
</evidence>
<feature type="compositionally biased region" description="Basic and acidic residues" evidence="6">
    <location>
        <begin position="191"/>
        <end position="204"/>
    </location>
</feature>
<reference evidence="8 9" key="1">
    <citation type="journal article" date="2017" name="Curr. Biol.">
        <title>Genome architecture and evolution of a unichromosomal asexual nematode.</title>
        <authorList>
            <person name="Fradin H."/>
            <person name="Zegar C."/>
            <person name="Gutwein M."/>
            <person name="Lucas J."/>
            <person name="Kovtun M."/>
            <person name="Corcoran D."/>
            <person name="Baugh L.R."/>
            <person name="Kiontke K."/>
            <person name="Gunsalus K."/>
            <person name="Fitch D.H."/>
            <person name="Piano F."/>
        </authorList>
    </citation>
    <scope>NUCLEOTIDE SEQUENCE [LARGE SCALE GENOMIC DNA]</scope>
    <source>
        <strain evidence="8">PF1309</strain>
    </source>
</reference>
<dbReference type="GO" id="GO:0003723">
    <property type="term" value="F:RNA binding"/>
    <property type="evidence" value="ECO:0007669"/>
    <property type="project" value="TreeGrafter"/>
</dbReference>
<dbReference type="AlphaFoldDB" id="A0A2A2KCU6"/>
<dbReference type="InterPro" id="IPR052115">
    <property type="entry name" value="NEXT_complex_subunit_ZCCHC8"/>
</dbReference>
<dbReference type="OrthoDB" id="8026949at2759"/>
<accession>A0A2A2KCU6</accession>
<evidence type="ECO:0000256" key="1">
    <source>
        <dbReference type="ARBA" id="ARBA00004123"/>
    </source>
</evidence>
<dbReference type="Proteomes" id="UP000218231">
    <property type="component" value="Unassembled WGS sequence"/>
</dbReference>
<feature type="region of interest" description="Disordered" evidence="6">
    <location>
        <begin position="133"/>
        <end position="152"/>
    </location>
</feature>
<feature type="domain" description="PSP proline-rich" evidence="7">
    <location>
        <begin position="200"/>
        <end position="258"/>
    </location>
</feature>